<dbReference type="PROSITE" id="PS50977">
    <property type="entry name" value="HTH_TETR_2"/>
    <property type="match status" value="1"/>
</dbReference>
<dbReference type="KEGG" id="paby:Ga0080574_TMP44"/>
<evidence type="ECO:0000313" key="7">
    <source>
        <dbReference type="Proteomes" id="UP000187059"/>
    </source>
</evidence>
<dbReference type="Gene3D" id="1.10.357.10">
    <property type="entry name" value="Tetracycline Repressor, domain 2"/>
    <property type="match status" value="1"/>
</dbReference>
<sequence length="219" mass="24847">MTRKRKGPGRPEGRSTLPDEILDVAETMFADLGYAGTSLRQVAETVQANPALINYYYSNKENLFGAVFLRRGLKIAEERMQRLAELEEGGAYSVEQLVRAFLEPSERLRDTKQGRSFLRLHARLHMEPEEISYELRRRVYQESTLAYASAFERLLPDVPSATIYHKISLMIGSYLYAFSDTNRLQELSDPEEISAAREHLLTDTVNFVTAGMLAGHEPG</sequence>
<dbReference type="GO" id="GO:0003700">
    <property type="term" value="F:DNA-binding transcription factor activity"/>
    <property type="evidence" value="ECO:0007669"/>
    <property type="project" value="TreeGrafter"/>
</dbReference>
<reference evidence="6 7" key="1">
    <citation type="submission" date="2016-04" db="EMBL/GenBank/DDBJ databases">
        <title>Deep-sea bacteria in the southern Pacific.</title>
        <authorList>
            <person name="Tang K."/>
        </authorList>
    </citation>
    <scope>NUCLEOTIDE SEQUENCE [LARGE SCALE GENOMIC DNA]</scope>
    <source>
        <strain evidence="6 7">JLT2014</strain>
        <plasmid evidence="7">ppaby5</plasmid>
    </source>
</reference>
<dbReference type="SUPFAM" id="SSF46689">
    <property type="entry name" value="Homeodomain-like"/>
    <property type="match status" value="1"/>
</dbReference>
<gene>
    <name evidence="6" type="ORF">Ga0080574_TMP44</name>
</gene>
<keyword evidence="2 4" id="KW-0238">DNA-binding</keyword>
<dbReference type="InterPro" id="IPR009057">
    <property type="entry name" value="Homeodomain-like_sf"/>
</dbReference>
<evidence type="ECO:0000256" key="2">
    <source>
        <dbReference type="ARBA" id="ARBA00023125"/>
    </source>
</evidence>
<dbReference type="EMBL" id="CP015089">
    <property type="protein sequence ID" value="APZ50378.1"/>
    <property type="molecule type" value="Genomic_DNA"/>
</dbReference>
<keyword evidence="3" id="KW-0804">Transcription</keyword>
<geneLocation type="plasmid" evidence="7">
    <name>ppaby5</name>
</geneLocation>
<dbReference type="InterPro" id="IPR050109">
    <property type="entry name" value="HTH-type_TetR-like_transc_reg"/>
</dbReference>
<feature type="domain" description="HTH tetR-type" evidence="5">
    <location>
        <begin position="15"/>
        <end position="75"/>
    </location>
</feature>
<feature type="DNA-binding region" description="H-T-H motif" evidence="4">
    <location>
        <begin position="38"/>
        <end position="57"/>
    </location>
</feature>
<evidence type="ECO:0000259" key="5">
    <source>
        <dbReference type="PROSITE" id="PS50977"/>
    </source>
</evidence>
<dbReference type="Pfam" id="PF17939">
    <property type="entry name" value="TetR_C_30"/>
    <property type="match status" value="1"/>
</dbReference>
<proteinExistence type="predicted"/>
<evidence type="ECO:0000313" key="6">
    <source>
        <dbReference type="EMBL" id="APZ50378.1"/>
    </source>
</evidence>
<dbReference type="OrthoDB" id="2356263at2"/>
<dbReference type="AlphaFoldDB" id="A0A1P8ULY8"/>
<accession>A0A1P8ULY8</accession>
<evidence type="ECO:0000256" key="1">
    <source>
        <dbReference type="ARBA" id="ARBA00023015"/>
    </source>
</evidence>
<dbReference type="GO" id="GO:0000976">
    <property type="term" value="F:transcription cis-regulatory region binding"/>
    <property type="evidence" value="ECO:0007669"/>
    <property type="project" value="TreeGrafter"/>
</dbReference>
<dbReference type="Pfam" id="PF00440">
    <property type="entry name" value="TetR_N"/>
    <property type="match status" value="1"/>
</dbReference>
<keyword evidence="1" id="KW-0805">Transcription regulation</keyword>
<keyword evidence="7" id="KW-1185">Reference proteome</keyword>
<dbReference type="InterPro" id="IPR041586">
    <property type="entry name" value="PsrA_TetR_C"/>
</dbReference>
<dbReference type="RefSeq" id="WP_076693980.1">
    <property type="nucleotide sequence ID" value="NZ_CP015089.1"/>
</dbReference>
<dbReference type="PANTHER" id="PTHR30055:SF234">
    <property type="entry name" value="HTH-TYPE TRANSCRIPTIONAL REGULATOR BETI"/>
    <property type="match status" value="1"/>
</dbReference>
<evidence type="ECO:0000256" key="3">
    <source>
        <dbReference type="ARBA" id="ARBA00023163"/>
    </source>
</evidence>
<dbReference type="InterPro" id="IPR001647">
    <property type="entry name" value="HTH_TetR"/>
</dbReference>
<protein>
    <submittedName>
        <fullName evidence="6">Transcriptional regulator</fullName>
    </submittedName>
</protein>
<dbReference type="Proteomes" id="UP000187059">
    <property type="component" value="Plasmid pPABY5"/>
</dbReference>
<dbReference type="SUPFAM" id="SSF48498">
    <property type="entry name" value="Tetracyclin repressor-like, C-terminal domain"/>
    <property type="match status" value="1"/>
</dbReference>
<dbReference type="InterPro" id="IPR036271">
    <property type="entry name" value="Tet_transcr_reg_TetR-rel_C_sf"/>
</dbReference>
<dbReference type="PANTHER" id="PTHR30055">
    <property type="entry name" value="HTH-TYPE TRANSCRIPTIONAL REGULATOR RUTR"/>
    <property type="match status" value="1"/>
</dbReference>
<keyword evidence="6" id="KW-0614">Plasmid</keyword>
<evidence type="ECO:0000256" key="4">
    <source>
        <dbReference type="PROSITE-ProRule" id="PRU00335"/>
    </source>
</evidence>
<name>A0A1P8ULY8_9RHOB</name>
<organism evidence="6 7">
    <name type="scientific">Salipiger abyssi</name>
    <dbReference type="NCBI Taxonomy" id="1250539"/>
    <lineage>
        <taxon>Bacteria</taxon>
        <taxon>Pseudomonadati</taxon>
        <taxon>Pseudomonadota</taxon>
        <taxon>Alphaproteobacteria</taxon>
        <taxon>Rhodobacterales</taxon>
        <taxon>Roseobacteraceae</taxon>
        <taxon>Salipiger</taxon>
    </lineage>
</organism>